<dbReference type="CDD" id="cd01949">
    <property type="entry name" value="GGDEF"/>
    <property type="match status" value="1"/>
</dbReference>
<evidence type="ECO:0000313" key="3">
    <source>
        <dbReference type="EMBL" id="NYJ14580.1"/>
    </source>
</evidence>
<name>A0A7Z0E3X6_RHILE</name>
<dbReference type="Gene3D" id="3.30.70.270">
    <property type="match status" value="1"/>
</dbReference>
<organism evidence="3 4">
    <name type="scientific">Rhizobium leguminosarum</name>
    <dbReference type="NCBI Taxonomy" id="384"/>
    <lineage>
        <taxon>Bacteria</taxon>
        <taxon>Pseudomonadati</taxon>
        <taxon>Pseudomonadota</taxon>
        <taxon>Alphaproteobacteria</taxon>
        <taxon>Hyphomicrobiales</taxon>
        <taxon>Rhizobiaceae</taxon>
        <taxon>Rhizobium/Agrobacterium group</taxon>
        <taxon>Rhizobium</taxon>
    </lineage>
</organism>
<dbReference type="NCBIfam" id="TIGR00254">
    <property type="entry name" value="GGDEF"/>
    <property type="match status" value="1"/>
</dbReference>
<gene>
    <name evidence="3" type="ORF">GGI64_005673</name>
</gene>
<evidence type="ECO:0000313" key="4">
    <source>
        <dbReference type="Proteomes" id="UP000535276"/>
    </source>
</evidence>
<dbReference type="SMART" id="SM00267">
    <property type="entry name" value="GGDEF"/>
    <property type="match status" value="1"/>
</dbReference>
<dbReference type="InterPro" id="IPR000160">
    <property type="entry name" value="GGDEF_dom"/>
</dbReference>
<dbReference type="Proteomes" id="UP000535276">
    <property type="component" value="Unassembled WGS sequence"/>
</dbReference>
<dbReference type="Pfam" id="PF00563">
    <property type="entry name" value="EAL"/>
    <property type="match status" value="1"/>
</dbReference>
<evidence type="ECO:0000259" key="1">
    <source>
        <dbReference type="PROSITE" id="PS50883"/>
    </source>
</evidence>
<dbReference type="AlphaFoldDB" id="A0A7Z0E3X6"/>
<proteinExistence type="predicted"/>
<feature type="domain" description="GGDEF" evidence="2">
    <location>
        <begin position="172"/>
        <end position="305"/>
    </location>
</feature>
<dbReference type="Gene3D" id="3.20.20.450">
    <property type="entry name" value="EAL domain"/>
    <property type="match status" value="1"/>
</dbReference>
<dbReference type="InterPro" id="IPR029787">
    <property type="entry name" value="Nucleotide_cyclase"/>
</dbReference>
<dbReference type="InterPro" id="IPR001633">
    <property type="entry name" value="EAL_dom"/>
</dbReference>
<dbReference type="SUPFAM" id="SSF141868">
    <property type="entry name" value="EAL domain-like"/>
    <property type="match status" value="1"/>
</dbReference>
<feature type="domain" description="EAL" evidence="1">
    <location>
        <begin position="314"/>
        <end position="562"/>
    </location>
</feature>
<dbReference type="SMART" id="SM00052">
    <property type="entry name" value="EAL"/>
    <property type="match status" value="1"/>
</dbReference>
<accession>A0A7Z0E3X6</accession>
<dbReference type="InterPro" id="IPR052155">
    <property type="entry name" value="Biofilm_reg_signaling"/>
</dbReference>
<dbReference type="InterPro" id="IPR043128">
    <property type="entry name" value="Rev_trsase/Diguanyl_cyclase"/>
</dbReference>
<dbReference type="PROSITE" id="PS50883">
    <property type="entry name" value="EAL"/>
    <property type="match status" value="1"/>
</dbReference>
<dbReference type="EMBL" id="JACBZV010000012">
    <property type="protein sequence ID" value="NYJ14580.1"/>
    <property type="molecule type" value="Genomic_DNA"/>
</dbReference>
<protein>
    <submittedName>
        <fullName evidence="3">Diguanylate cyclase (GGDEF)-like protein</fullName>
    </submittedName>
</protein>
<dbReference type="InterPro" id="IPR035919">
    <property type="entry name" value="EAL_sf"/>
</dbReference>
<dbReference type="PANTHER" id="PTHR44757:SF10">
    <property type="entry name" value="MEMBRANE PROTEIN"/>
    <property type="match status" value="1"/>
</dbReference>
<dbReference type="SUPFAM" id="SSF55073">
    <property type="entry name" value="Nucleotide cyclase"/>
    <property type="match status" value="1"/>
</dbReference>
<dbReference type="CDD" id="cd01948">
    <property type="entry name" value="EAL"/>
    <property type="match status" value="1"/>
</dbReference>
<dbReference type="PANTHER" id="PTHR44757">
    <property type="entry name" value="DIGUANYLATE CYCLASE DGCP"/>
    <property type="match status" value="1"/>
</dbReference>
<evidence type="ECO:0000259" key="2">
    <source>
        <dbReference type="PROSITE" id="PS50887"/>
    </source>
</evidence>
<sequence>MRQLICYDIWLGHSTGRGPKMRKIRAASSALGQTQAEASTSIDRLLFFDRDFNPVENLLGNELPASVKPATSLWEHFPQLDKSAITLAFRSLDDSAQPLRISGDLGGPGAHGLTIYRIGELFAVVRSDELVDDERATLLHLATHDPLTGLPNRRQFSDDLAVLLQETAGSDETLSLMQLDLDDFKPVNDTLGHPAGDKLLQFAARRIQDCLTSDDRAYRLAGDEFTVISRGSGHPAKAHRLAEALVAAFKKPFTIDGIAVFVGTSIGISTAPPDGTNPEQLMKASDLALYAAKQDGRGRAKAYDPAMLELLEQRELLRRSLRMALDQQQFFVEYQPLAEGSRIVGFEALLRWHHPLLGKIPPAAFIPMAEADGMMPDIGAWVLEQACREAMKWPENYIVAVNVSAAEFLTSGLTDRISQTLDLVGLPPERLELEITESVLLERTVNNIDTLNTLNVLGIRISLDDFGTEYSSLSYLKTFPFDTIKIDKYFITDLETDPKSQTIVRCVVNLAHGLDMQVTAEGVETPAQAEWLHSVGCDRLQGYLVSRPLPVEAIGEFIDRAETSVSHALV</sequence>
<dbReference type="PROSITE" id="PS50887">
    <property type="entry name" value="GGDEF"/>
    <property type="match status" value="1"/>
</dbReference>
<reference evidence="3 4" key="1">
    <citation type="submission" date="2020-07" db="EMBL/GenBank/DDBJ databases">
        <title>Genomic Encyclopedia of Type Strains, Phase IV (KMG-V): Genome sequencing to study the core and pangenomes of soil and plant-associated prokaryotes.</title>
        <authorList>
            <person name="Whitman W."/>
        </authorList>
    </citation>
    <scope>NUCLEOTIDE SEQUENCE [LARGE SCALE GENOMIC DNA]</scope>
    <source>
        <strain evidence="3 4">SEMIA 4052</strain>
    </source>
</reference>
<comment type="caution">
    <text evidence="3">The sequence shown here is derived from an EMBL/GenBank/DDBJ whole genome shotgun (WGS) entry which is preliminary data.</text>
</comment>
<dbReference type="Pfam" id="PF00990">
    <property type="entry name" value="GGDEF"/>
    <property type="match status" value="1"/>
</dbReference>